<dbReference type="eggNOG" id="COG0775">
    <property type="taxonomic scope" value="Bacteria"/>
</dbReference>
<gene>
    <name evidence="7" type="primary">mtnN</name>
    <name evidence="7" type="ORF">HMPREF0650_0637</name>
</gene>
<keyword evidence="8" id="KW-1185">Reference proteome</keyword>
<reference evidence="7 8" key="1">
    <citation type="submission" date="2009-12" db="EMBL/GenBank/DDBJ databases">
        <title>Genome Sequence of Prevotella buccalis ATCC 35310.</title>
        <authorList>
            <person name="Durkin A.S."/>
            <person name="Madupu R."/>
            <person name="Torralba M."/>
            <person name="Methe B."/>
            <person name="Sutton G."/>
            <person name="Strausberg R.L."/>
            <person name="Nelson K.E."/>
        </authorList>
    </citation>
    <scope>NUCLEOTIDE SEQUENCE [LARGE SCALE GENOMIC DNA]</scope>
    <source>
        <strain evidence="7 8">ATCC 35310</strain>
    </source>
</reference>
<dbReference type="EC" id="3.2.2.9" evidence="2"/>
<dbReference type="Gene3D" id="3.40.50.1580">
    <property type="entry name" value="Nucleoside phosphorylase domain"/>
    <property type="match status" value="1"/>
</dbReference>
<name>D1W806_9BACT</name>
<dbReference type="UniPathway" id="UPA00904">
    <property type="reaction ID" value="UER00871"/>
</dbReference>
<dbReference type="RefSeq" id="WP_004350517.1">
    <property type="nucleotide sequence ID" value="NZ_ADEG01000090.1"/>
</dbReference>
<evidence type="ECO:0000256" key="2">
    <source>
        <dbReference type="ARBA" id="ARBA00011974"/>
    </source>
</evidence>
<keyword evidence="3" id="KW-0028">Amino-acid biosynthesis</keyword>
<dbReference type="InterPro" id="IPR000845">
    <property type="entry name" value="Nucleoside_phosphorylase_d"/>
</dbReference>
<dbReference type="SUPFAM" id="SSF53167">
    <property type="entry name" value="Purine and uridine phosphorylases"/>
    <property type="match status" value="1"/>
</dbReference>
<evidence type="ECO:0000313" key="8">
    <source>
        <dbReference type="Proteomes" id="UP000005283"/>
    </source>
</evidence>
<accession>D1W806</accession>
<evidence type="ECO:0000256" key="3">
    <source>
        <dbReference type="ARBA" id="ARBA00022605"/>
    </source>
</evidence>
<keyword evidence="5" id="KW-0486">Methionine biosynthesis</keyword>
<feature type="domain" description="Nucleoside phosphorylase" evidence="6">
    <location>
        <begin position="2"/>
        <end position="224"/>
    </location>
</feature>
<dbReference type="NCBIfam" id="NF004079">
    <property type="entry name" value="PRK05584.1"/>
    <property type="match status" value="1"/>
</dbReference>
<sequence>MKIGIIVAMEKEFTQLKSLLEDMQTQQHQHLSVITGRIGQHEIVMQQCGIGKVNAAIGAVELINHHHPNLVISSGCAGGADASLSPTDVVVSTQCCYHDAYCGKECEAGQIMGMPASYASPAELLRKACAIDCGTNIRSGLIVSGDWFVDSKEKMQQILSSFPTAMAVDMESCAIAQACYLYHTPFISFRVISDVPLKDTNAAQYYDFWERLANNSFHVTKEFIQIVG</sequence>
<evidence type="ECO:0000256" key="5">
    <source>
        <dbReference type="ARBA" id="ARBA00023167"/>
    </source>
</evidence>
<dbReference type="AlphaFoldDB" id="D1W806"/>
<dbReference type="Pfam" id="PF01048">
    <property type="entry name" value="PNP_UDP_1"/>
    <property type="match status" value="1"/>
</dbReference>
<dbReference type="GO" id="GO:0008782">
    <property type="term" value="F:adenosylhomocysteine nucleosidase activity"/>
    <property type="evidence" value="ECO:0007669"/>
    <property type="project" value="UniProtKB-EC"/>
</dbReference>
<dbReference type="InterPro" id="IPR010049">
    <property type="entry name" value="MTA_SAH_Nsdase"/>
</dbReference>
<comment type="caution">
    <text evidence="7">The sequence shown here is derived from an EMBL/GenBank/DDBJ whole genome shotgun (WGS) entry which is preliminary data.</text>
</comment>
<dbReference type="GO" id="GO:0005829">
    <property type="term" value="C:cytosol"/>
    <property type="evidence" value="ECO:0007669"/>
    <property type="project" value="TreeGrafter"/>
</dbReference>
<comment type="pathway">
    <text evidence="1">Amino-acid biosynthesis; L-methionine biosynthesis via salvage pathway; S-methyl-5-thio-alpha-D-ribose 1-phosphate from S-methyl-5'-thioadenosine (hydrolase route): step 1/2.</text>
</comment>
<protein>
    <recommendedName>
        <fullName evidence="2">adenosylhomocysteine nucleosidase</fullName>
        <ecNumber evidence="2">3.2.2.9</ecNumber>
    </recommendedName>
</protein>
<dbReference type="GO" id="GO:0008930">
    <property type="term" value="F:methylthioadenosine nucleosidase activity"/>
    <property type="evidence" value="ECO:0007669"/>
    <property type="project" value="InterPro"/>
</dbReference>
<proteinExistence type="predicted"/>
<dbReference type="InterPro" id="IPR035994">
    <property type="entry name" value="Nucleoside_phosphorylase_sf"/>
</dbReference>
<dbReference type="STRING" id="679190.HMPREF0650_0637"/>
<keyword evidence="7" id="KW-0326">Glycosidase</keyword>
<organism evidence="7 8">
    <name type="scientific">Hoylesella buccalis ATCC 35310</name>
    <dbReference type="NCBI Taxonomy" id="679190"/>
    <lineage>
        <taxon>Bacteria</taxon>
        <taxon>Pseudomonadati</taxon>
        <taxon>Bacteroidota</taxon>
        <taxon>Bacteroidia</taxon>
        <taxon>Bacteroidales</taxon>
        <taxon>Prevotellaceae</taxon>
        <taxon>Hoylesella</taxon>
    </lineage>
</organism>
<dbReference type="NCBIfam" id="TIGR01704">
    <property type="entry name" value="MTA_SAH-Nsdase"/>
    <property type="match status" value="1"/>
</dbReference>
<dbReference type="CDD" id="cd09008">
    <property type="entry name" value="MTAN"/>
    <property type="match status" value="1"/>
</dbReference>
<keyword evidence="4 7" id="KW-0378">Hydrolase</keyword>
<evidence type="ECO:0000256" key="4">
    <source>
        <dbReference type="ARBA" id="ARBA00022801"/>
    </source>
</evidence>
<dbReference type="GO" id="GO:0019284">
    <property type="term" value="P:L-methionine salvage from S-adenosylmethionine"/>
    <property type="evidence" value="ECO:0007669"/>
    <property type="project" value="TreeGrafter"/>
</dbReference>
<dbReference type="PANTHER" id="PTHR46832">
    <property type="entry name" value="5'-METHYLTHIOADENOSINE/S-ADENOSYLHOMOCYSTEINE NUCLEOSIDASE"/>
    <property type="match status" value="1"/>
</dbReference>
<dbReference type="GO" id="GO:0019509">
    <property type="term" value="P:L-methionine salvage from methylthioadenosine"/>
    <property type="evidence" value="ECO:0007669"/>
    <property type="project" value="UniProtKB-UniPathway"/>
</dbReference>
<dbReference type="GO" id="GO:0009164">
    <property type="term" value="P:nucleoside catabolic process"/>
    <property type="evidence" value="ECO:0007669"/>
    <property type="project" value="InterPro"/>
</dbReference>
<evidence type="ECO:0000256" key="1">
    <source>
        <dbReference type="ARBA" id="ARBA00004945"/>
    </source>
</evidence>
<dbReference type="EMBL" id="ADEG01000090">
    <property type="protein sequence ID" value="EFA91368.1"/>
    <property type="molecule type" value="Genomic_DNA"/>
</dbReference>
<dbReference type="Proteomes" id="UP000005283">
    <property type="component" value="Unassembled WGS sequence"/>
</dbReference>
<evidence type="ECO:0000259" key="6">
    <source>
        <dbReference type="Pfam" id="PF01048"/>
    </source>
</evidence>
<evidence type="ECO:0000313" key="7">
    <source>
        <dbReference type="EMBL" id="EFA91368.1"/>
    </source>
</evidence>
<dbReference type="PANTHER" id="PTHR46832:SF1">
    <property type="entry name" value="5'-METHYLTHIOADENOSINE_S-ADENOSYLHOMOCYSTEINE NUCLEOSIDASE"/>
    <property type="match status" value="1"/>
</dbReference>